<comment type="caution">
    <text evidence="1">The sequence shown here is derived from an EMBL/GenBank/DDBJ whole genome shotgun (WGS) entry which is preliminary data.</text>
</comment>
<dbReference type="AlphaFoldDB" id="A0A9P8PG27"/>
<dbReference type="EMBL" id="JAEUBE010000087">
    <property type="protein sequence ID" value="KAH3670589.1"/>
    <property type="molecule type" value="Genomic_DNA"/>
</dbReference>
<reference evidence="1" key="1">
    <citation type="journal article" date="2021" name="Open Biol.">
        <title>Shared evolutionary footprints suggest mitochondrial oxidative damage underlies multiple complex I losses in fungi.</title>
        <authorList>
            <person name="Schikora-Tamarit M.A."/>
            <person name="Marcet-Houben M."/>
            <person name="Nosek J."/>
            <person name="Gabaldon T."/>
        </authorList>
    </citation>
    <scope>NUCLEOTIDE SEQUENCE</scope>
    <source>
        <strain evidence="1">CBS6075</strain>
    </source>
</reference>
<dbReference type="Proteomes" id="UP000769157">
    <property type="component" value="Unassembled WGS sequence"/>
</dbReference>
<organism evidence="1 2">
    <name type="scientific">Ogataea philodendri</name>
    <dbReference type="NCBI Taxonomy" id="1378263"/>
    <lineage>
        <taxon>Eukaryota</taxon>
        <taxon>Fungi</taxon>
        <taxon>Dikarya</taxon>
        <taxon>Ascomycota</taxon>
        <taxon>Saccharomycotina</taxon>
        <taxon>Pichiomycetes</taxon>
        <taxon>Pichiales</taxon>
        <taxon>Pichiaceae</taxon>
        <taxon>Ogataea</taxon>
    </lineage>
</organism>
<dbReference type="RefSeq" id="XP_046064014.1">
    <property type="nucleotide sequence ID" value="XM_046201830.1"/>
</dbReference>
<evidence type="ECO:0000313" key="2">
    <source>
        <dbReference type="Proteomes" id="UP000769157"/>
    </source>
</evidence>
<accession>A0A9P8PG27</accession>
<reference evidence="1" key="2">
    <citation type="submission" date="2021-01" db="EMBL/GenBank/DDBJ databases">
        <authorList>
            <person name="Schikora-Tamarit M.A."/>
        </authorList>
    </citation>
    <scope>NUCLEOTIDE SEQUENCE</scope>
    <source>
        <strain evidence="1">CBS6075</strain>
    </source>
</reference>
<sequence length="191" mass="21028">MVGSKVPPSWSIAYLFVKWNRISSINSIVSNSCLALIRLEDSKITSLNSGSLMKDSIWLAMMCATRSSRRCTLNSHAARRMSYTEMLTVEKSSIDDRLMAAMVFSRSKNSESAMTSVSMALSGGIDASSKYKYWSRISVVSCETSKVSDDGRDMTGINSGSMYSFSRSTTPSCSRSSKIAVSWNPETNNVR</sequence>
<proteinExistence type="predicted"/>
<protein>
    <submittedName>
        <fullName evidence="1">Uncharacterized protein</fullName>
    </submittedName>
</protein>
<keyword evidence="2" id="KW-1185">Reference proteome</keyword>
<name>A0A9P8PG27_9ASCO</name>
<dbReference type="GeneID" id="70233072"/>
<gene>
    <name evidence="1" type="ORF">OGAPHI_001104</name>
</gene>
<evidence type="ECO:0000313" key="1">
    <source>
        <dbReference type="EMBL" id="KAH3670589.1"/>
    </source>
</evidence>